<feature type="transmembrane region" description="Helical" evidence="2">
    <location>
        <begin position="401"/>
        <end position="425"/>
    </location>
</feature>
<reference evidence="3" key="1">
    <citation type="journal article" date="2023" name="Int. J. Syst. Evol. Microbiol.">
        <title>Streptomyces meridianus sp. nov. isolated from brackish water of the Tagus estuary in Alcochete, Portugal.</title>
        <authorList>
            <person name="Santos J.D.N."/>
            <person name="Klimek D."/>
            <person name="Calusinska M."/>
            <person name="Lobo Da Cunha A."/>
            <person name="Catita J."/>
            <person name="Goncalves H."/>
            <person name="Gonzalez I."/>
            <person name="Reyes F."/>
            <person name="Lage O.M."/>
        </authorList>
    </citation>
    <scope>NUCLEOTIDE SEQUENCE</scope>
    <source>
        <strain evidence="3">MTZ3.1</strain>
    </source>
</reference>
<keyword evidence="2" id="KW-0812">Transmembrane</keyword>
<proteinExistence type="predicted"/>
<comment type="caution">
    <text evidence="3">The sequence shown here is derived from an EMBL/GenBank/DDBJ whole genome shotgun (WGS) entry which is preliminary data.</text>
</comment>
<dbReference type="InterPro" id="IPR047724">
    <property type="entry name" value="Streptophobe"/>
</dbReference>
<gene>
    <name evidence="3" type="ORF">M1E25_18925</name>
</gene>
<dbReference type="EMBL" id="JAMQGM010000040">
    <property type="protein sequence ID" value="MCM2579394.1"/>
    <property type="molecule type" value="Genomic_DNA"/>
</dbReference>
<sequence length="434" mass="44343">MSGSRQEHPTGAPGTAGAAPPRGRAWLDGLGTVLAGIVVMWIVATLGLWAAGATDLPDGAFPRVVAAVVVDAVGGTVELHGNAGFLAQTDAALDVVPLSVTLVGALVIGVLFLRPLRRRPAVTGAELGGRVAWTAGWWIVALIVLAVVTRHTFKVSVGGGIAQELGDALDAAPTVGFRADGVATVGLGLLWLLAVLALTFMVSRKAPLPTGARRFQDAVRPPAHAMLLVLLCCVVIGVIVGVIVAIAGDYPGETFAVVLLSLPNLVWMGLGIGMGGSWDGHVTKPVGLPMPQVLDQVLRTGGNDRTLDLGTLAGYDGRAWLLLPAAAVLLLGAGILAALRTPADGGGRMQPWRHALRMAVAVGVTLLVVGLVTPIEARFGLSVLGVGNIDSLGGNITLDPNLGALVGFGLLWGLVVGFIGGLVAARRRRSGEAE</sequence>
<evidence type="ECO:0000256" key="1">
    <source>
        <dbReference type="SAM" id="MobiDB-lite"/>
    </source>
</evidence>
<feature type="transmembrane region" description="Helical" evidence="2">
    <location>
        <begin position="30"/>
        <end position="51"/>
    </location>
</feature>
<feature type="transmembrane region" description="Helical" evidence="2">
    <location>
        <begin position="95"/>
        <end position="115"/>
    </location>
</feature>
<feature type="region of interest" description="Disordered" evidence="1">
    <location>
        <begin position="1"/>
        <end position="20"/>
    </location>
</feature>
<evidence type="ECO:0000313" key="4">
    <source>
        <dbReference type="Proteomes" id="UP001167160"/>
    </source>
</evidence>
<feature type="transmembrane region" description="Helical" evidence="2">
    <location>
        <begin position="319"/>
        <end position="339"/>
    </location>
</feature>
<keyword evidence="2" id="KW-0472">Membrane</keyword>
<keyword evidence="4" id="KW-1185">Reference proteome</keyword>
<organism evidence="3 4">
    <name type="scientific">Streptomyces meridianus</name>
    <dbReference type="NCBI Taxonomy" id="2938945"/>
    <lineage>
        <taxon>Bacteria</taxon>
        <taxon>Bacillati</taxon>
        <taxon>Actinomycetota</taxon>
        <taxon>Actinomycetes</taxon>
        <taxon>Kitasatosporales</taxon>
        <taxon>Streptomycetaceae</taxon>
        <taxon>Streptomyces</taxon>
    </lineage>
</organism>
<protein>
    <submittedName>
        <fullName evidence="3">Streptophobe family protein</fullName>
    </submittedName>
</protein>
<dbReference type="NCBIfam" id="NF038391">
    <property type="entry name" value="streptophobe"/>
    <property type="match status" value="1"/>
</dbReference>
<evidence type="ECO:0000313" key="3">
    <source>
        <dbReference type="EMBL" id="MCM2579394.1"/>
    </source>
</evidence>
<feature type="transmembrane region" description="Helical" evidence="2">
    <location>
        <begin position="223"/>
        <end position="247"/>
    </location>
</feature>
<keyword evidence="2" id="KW-1133">Transmembrane helix</keyword>
<feature type="transmembrane region" description="Helical" evidence="2">
    <location>
        <begin position="182"/>
        <end position="202"/>
    </location>
</feature>
<name>A0ABT0XC66_9ACTN</name>
<feature type="transmembrane region" description="Helical" evidence="2">
    <location>
        <begin position="127"/>
        <end position="148"/>
    </location>
</feature>
<feature type="transmembrane region" description="Helical" evidence="2">
    <location>
        <begin position="359"/>
        <end position="381"/>
    </location>
</feature>
<accession>A0ABT0XC66</accession>
<evidence type="ECO:0000256" key="2">
    <source>
        <dbReference type="SAM" id="Phobius"/>
    </source>
</evidence>
<dbReference type="RefSeq" id="WP_251417174.1">
    <property type="nucleotide sequence ID" value="NZ_JAMQGM010000040.1"/>
</dbReference>
<feature type="compositionally biased region" description="Low complexity" evidence="1">
    <location>
        <begin position="9"/>
        <end position="20"/>
    </location>
</feature>
<dbReference type="Proteomes" id="UP001167160">
    <property type="component" value="Unassembled WGS sequence"/>
</dbReference>